<feature type="chain" id="PRO_5043123189" evidence="1">
    <location>
        <begin position="27"/>
        <end position="65"/>
    </location>
</feature>
<dbReference type="Proteomes" id="UP000268014">
    <property type="component" value="Unassembled WGS sequence"/>
</dbReference>
<evidence type="ECO:0000313" key="3">
    <source>
        <dbReference type="Proteomes" id="UP000268014"/>
    </source>
</evidence>
<dbReference type="AlphaFoldDB" id="A0A0N4VTK6"/>
<protein>
    <submittedName>
        <fullName evidence="4">Secreted protein</fullName>
    </submittedName>
</protein>
<dbReference type="WBParaSite" id="HPLM_0000062301-mRNA-1">
    <property type="protein sequence ID" value="HPLM_0000062301-mRNA-1"/>
    <property type="gene ID" value="HPLM_0000062301"/>
</dbReference>
<sequence length="65" mass="6678">MIEQMTAVVVCSSFIIAMSCSGSSLGAGVYACLVSKGVFINESALHGCVSNLYQGSNLLLTKLCG</sequence>
<dbReference type="EMBL" id="UZAF01000496">
    <property type="protein sequence ID" value="VDO05897.1"/>
    <property type="molecule type" value="Genomic_DNA"/>
</dbReference>
<evidence type="ECO:0000313" key="4">
    <source>
        <dbReference type="WBParaSite" id="HPLM_0000062301-mRNA-1"/>
    </source>
</evidence>
<organism evidence="4">
    <name type="scientific">Haemonchus placei</name>
    <name type="common">Barber's pole worm</name>
    <dbReference type="NCBI Taxonomy" id="6290"/>
    <lineage>
        <taxon>Eukaryota</taxon>
        <taxon>Metazoa</taxon>
        <taxon>Ecdysozoa</taxon>
        <taxon>Nematoda</taxon>
        <taxon>Chromadorea</taxon>
        <taxon>Rhabditida</taxon>
        <taxon>Rhabditina</taxon>
        <taxon>Rhabditomorpha</taxon>
        <taxon>Strongyloidea</taxon>
        <taxon>Trichostrongylidae</taxon>
        <taxon>Haemonchus</taxon>
    </lineage>
</organism>
<evidence type="ECO:0000256" key="1">
    <source>
        <dbReference type="SAM" id="SignalP"/>
    </source>
</evidence>
<keyword evidence="1" id="KW-0732">Signal</keyword>
<gene>
    <name evidence="2" type="ORF">HPLM_LOCUS624</name>
</gene>
<name>A0A0N4VTK6_HAEPC</name>
<keyword evidence="3" id="KW-1185">Reference proteome</keyword>
<reference evidence="2 3" key="2">
    <citation type="submission" date="2018-11" db="EMBL/GenBank/DDBJ databases">
        <authorList>
            <consortium name="Pathogen Informatics"/>
        </authorList>
    </citation>
    <scope>NUCLEOTIDE SEQUENCE [LARGE SCALE GENOMIC DNA]</scope>
    <source>
        <strain evidence="2 3">MHpl1</strain>
    </source>
</reference>
<evidence type="ECO:0000313" key="2">
    <source>
        <dbReference type="EMBL" id="VDO05897.1"/>
    </source>
</evidence>
<proteinExistence type="predicted"/>
<accession>A0A0N4VTK6</accession>
<feature type="signal peptide" evidence="1">
    <location>
        <begin position="1"/>
        <end position="26"/>
    </location>
</feature>
<reference evidence="4" key="1">
    <citation type="submission" date="2017-02" db="UniProtKB">
        <authorList>
            <consortium name="WormBaseParasite"/>
        </authorList>
    </citation>
    <scope>IDENTIFICATION</scope>
</reference>